<keyword evidence="3" id="KW-1185">Reference proteome</keyword>
<evidence type="ECO:0000256" key="1">
    <source>
        <dbReference type="SAM" id="MobiDB-lite"/>
    </source>
</evidence>
<dbReference type="AlphaFoldDB" id="A0A9Q3KHR6"/>
<proteinExistence type="predicted"/>
<feature type="region of interest" description="Disordered" evidence="1">
    <location>
        <begin position="32"/>
        <end position="68"/>
    </location>
</feature>
<name>A0A9Q3KHR6_9BASI</name>
<reference evidence="2" key="1">
    <citation type="submission" date="2021-03" db="EMBL/GenBank/DDBJ databases">
        <title>Draft genome sequence of rust myrtle Austropuccinia psidii MF-1, a brazilian biotype.</title>
        <authorList>
            <person name="Quecine M.C."/>
            <person name="Pachon D.M.R."/>
            <person name="Bonatelli M.L."/>
            <person name="Correr F.H."/>
            <person name="Franceschini L.M."/>
            <person name="Leite T.F."/>
            <person name="Margarido G.R.A."/>
            <person name="Almeida C.A."/>
            <person name="Ferrarezi J.A."/>
            <person name="Labate C.A."/>
        </authorList>
    </citation>
    <scope>NUCLEOTIDE SEQUENCE</scope>
    <source>
        <strain evidence="2">MF-1</strain>
    </source>
</reference>
<accession>A0A9Q3KHR6</accession>
<protein>
    <submittedName>
        <fullName evidence="2">Uncharacterized protein</fullName>
    </submittedName>
</protein>
<organism evidence="2 3">
    <name type="scientific">Austropuccinia psidii MF-1</name>
    <dbReference type="NCBI Taxonomy" id="1389203"/>
    <lineage>
        <taxon>Eukaryota</taxon>
        <taxon>Fungi</taxon>
        <taxon>Dikarya</taxon>
        <taxon>Basidiomycota</taxon>
        <taxon>Pucciniomycotina</taxon>
        <taxon>Pucciniomycetes</taxon>
        <taxon>Pucciniales</taxon>
        <taxon>Sphaerophragmiaceae</taxon>
        <taxon>Austropuccinia</taxon>
    </lineage>
</organism>
<comment type="caution">
    <text evidence="2">The sequence shown here is derived from an EMBL/GenBank/DDBJ whole genome shotgun (WGS) entry which is preliminary data.</text>
</comment>
<dbReference type="EMBL" id="AVOT02105133">
    <property type="protein sequence ID" value="MBW0579460.1"/>
    <property type="molecule type" value="Genomic_DNA"/>
</dbReference>
<sequence length="95" mass="10634">MGQHCPWGTLITTMERGVWPTDCITCKRAKKVPNPNMMKNGHSDGQDPKTLKMVQSGPKPFSGQVSRTMGTRPLLGFWQSSIRMSRTQEDQLASQ</sequence>
<dbReference type="Proteomes" id="UP000765509">
    <property type="component" value="Unassembled WGS sequence"/>
</dbReference>
<feature type="compositionally biased region" description="Basic and acidic residues" evidence="1">
    <location>
        <begin position="41"/>
        <end position="50"/>
    </location>
</feature>
<evidence type="ECO:0000313" key="3">
    <source>
        <dbReference type="Proteomes" id="UP000765509"/>
    </source>
</evidence>
<evidence type="ECO:0000313" key="2">
    <source>
        <dbReference type="EMBL" id="MBW0579460.1"/>
    </source>
</evidence>
<gene>
    <name evidence="2" type="ORF">O181_119175</name>
</gene>